<evidence type="ECO:0000313" key="5">
    <source>
        <dbReference type="Proteomes" id="UP000824202"/>
    </source>
</evidence>
<reference evidence="4" key="2">
    <citation type="submission" date="2021-04" db="EMBL/GenBank/DDBJ databases">
        <authorList>
            <person name="Gilroy R."/>
        </authorList>
    </citation>
    <scope>NUCLEOTIDE SEQUENCE</scope>
    <source>
        <strain evidence="4">23274</strain>
    </source>
</reference>
<name>A0A9D2AAU1_9BACT</name>
<protein>
    <recommendedName>
        <fullName evidence="1">chorismate mutase</fullName>
        <ecNumber evidence="1">5.4.99.5</ecNumber>
    </recommendedName>
</protein>
<dbReference type="InterPro" id="IPR006218">
    <property type="entry name" value="DAHP1/KDSA"/>
</dbReference>
<dbReference type="SUPFAM" id="SSF51569">
    <property type="entry name" value="Aldolase"/>
    <property type="match status" value="1"/>
</dbReference>
<dbReference type="SMART" id="SM00830">
    <property type="entry name" value="CM_2"/>
    <property type="match status" value="1"/>
</dbReference>
<dbReference type="InterPro" id="IPR002701">
    <property type="entry name" value="CM_II_prokaryot"/>
</dbReference>
<proteinExistence type="predicted"/>
<dbReference type="EC" id="5.4.99.5" evidence="1"/>
<dbReference type="InterPro" id="IPR052899">
    <property type="entry name" value="Class-I_DAHP_synthase"/>
</dbReference>
<comment type="caution">
    <text evidence="4">The sequence shown here is derived from an EMBL/GenBank/DDBJ whole genome shotgun (WGS) entry which is preliminary data.</text>
</comment>
<evidence type="ECO:0000259" key="3">
    <source>
        <dbReference type="PROSITE" id="PS51168"/>
    </source>
</evidence>
<dbReference type="PROSITE" id="PS51168">
    <property type="entry name" value="CHORISMATE_MUT_2"/>
    <property type="match status" value="1"/>
</dbReference>
<dbReference type="EMBL" id="DXFT01000017">
    <property type="protein sequence ID" value="HIX02651.1"/>
    <property type="molecule type" value="Genomic_DNA"/>
</dbReference>
<sequence length="370" mass="40966">MTMIKYLGVEKWGLWKSLCPPLVVAGPCSAETEEQVYGTAAALKAAGIGVFRAGLWKPRTHPASFEGVGERGLPWLVRVQRELGMRVATEVANAHHVEQALHAGLDLLWLGARTTANPFAVQEIADALQGTDIPVLVKNPVNPDLELWLGALERLERAGICRIGAVHRGFSAYGEMKYRNLPQWQLPIEIRRRCPDMPVLCDPSHLAGRREYVREIAQQAMDLGFDGLMVESHVCPEQALSDAAQQLTPAALGEMLAGLVVRQEDTENPVYKANIDELRSRIDAIDNELVDLLGLRMEISAQIGEYKKQNNITILQTGRWEKVLERVLARGAEKGLDAGFLERIFTAIHRASIDRQSNVMQDGESQGENV</sequence>
<dbReference type="InterPro" id="IPR036979">
    <property type="entry name" value="CM_dom_sf"/>
</dbReference>
<dbReference type="SUPFAM" id="SSF48600">
    <property type="entry name" value="Chorismate mutase II"/>
    <property type="match status" value="1"/>
</dbReference>
<reference evidence="4" key="1">
    <citation type="journal article" date="2021" name="PeerJ">
        <title>Extensive microbial diversity within the chicken gut microbiome revealed by metagenomics and culture.</title>
        <authorList>
            <person name="Gilroy R."/>
            <person name="Ravi A."/>
            <person name="Getino M."/>
            <person name="Pursley I."/>
            <person name="Horton D.L."/>
            <person name="Alikhan N.F."/>
            <person name="Baker D."/>
            <person name="Gharbi K."/>
            <person name="Hall N."/>
            <person name="Watson M."/>
            <person name="Adriaenssens E.M."/>
            <person name="Foster-Nyarko E."/>
            <person name="Jarju S."/>
            <person name="Secka A."/>
            <person name="Antonio M."/>
            <person name="Oren A."/>
            <person name="Chaudhuri R.R."/>
            <person name="La Ragione R."/>
            <person name="Hildebrand F."/>
            <person name="Pallen M.J."/>
        </authorList>
    </citation>
    <scope>NUCLEOTIDE SEQUENCE</scope>
    <source>
        <strain evidence="4">23274</strain>
    </source>
</reference>
<dbReference type="Gene3D" id="3.20.20.70">
    <property type="entry name" value="Aldolase class I"/>
    <property type="match status" value="1"/>
</dbReference>
<dbReference type="Gene3D" id="1.20.59.10">
    <property type="entry name" value="Chorismate mutase"/>
    <property type="match status" value="1"/>
</dbReference>
<evidence type="ECO:0000256" key="1">
    <source>
        <dbReference type="ARBA" id="ARBA00012404"/>
    </source>
</evidence>
<dbReference type="InterPro" id="IPR036263">
    <property type="entry name" value="Chorismate_II_sf"/>
</dbReference>
<dbReference type="Proteomes" id="UP000824202">
    <property type="component" value="Unassembled WGS sequence"/>
</dbReference>
<dbReference type="Pfam" id="PF00793">
    <property type="entry name" value="DAHP_synth_1"/>
    <property type="match status" value="1"/>
</dbReference>
<organism evidence="4 5">
    <name type="scientific">Candidatus Odoribacter faecigallinarum</name>
    <dbReference type="NCBI Taxonomy" id="2838706"/>
    <lineage>
        <taxon>Bacteria</taxon>
        <taxon>Pseudomonadati</taxon>
        <taxon>Bacteroidota</taxon>
        <taxon>Bacteroidia</taxon>
        <taxon>Bacteroidales</taxon>
        <taxon>Odoribacteraceae</taxon>
        <taxon>Odoribacter</taxon>
    </lineage>
</organism>
<dbReference type="PANTHER" id="PTHR43018:SF1">
    <property type="entry name" value="PROTEIN AROA(G)"/>
    <property type="match status" value="1"/>
</dbReference>
<dbReference type="GO" id="GO:0004106">
    <property type="term" value="F:chorismate mutase activity"/>
    <property type="evidence" value="ECO:0007669"/>
    <property type="project" value="UniProtKB-EC"/>
</dbReference>
<gene>
    <name evidence="4" type="ORF">H9863_00840</name>
</gene>
<evidence type="ECO:0000313" key="4">
    <source>
        <dbReference type="EMBL" id="HIX02651.1"/>
    </source>
</evidence>
<dbReference type="InterPro" id="IPR013785">
    <property type="entry name" value="Aldolase_TIM"/>
</dbReference>
<accession>A0A9D2AAU1</accession>
<dbReference type="GO" id="GO:0016740">
    <property type="term" value="F:transferase activity"/>
    <property type="evidence" value="ECO:0007669"/>
    <property type="project" value="UniProtKB-KW"/>
</dbReference>
<dbReference type="PANTHER" id="PTHR43018">
    <property type="entry name" value="PHOSPHO-2-DEHYDRO-3-DEOXYHEPTONATE ALDOLASE"/>
    <property type="match status" value="1"/>
</dbReference>
<dbReference type="Pfam" id="PF01817">
    <property type="entry name" value="CM_2"/>
    <property type="match status" value="1"/>
</dbReference>
<dbReference type="AlphaFoldDB" id="A0A9D2AAU1"/>
<keyword evidence="2" id="KW-0808">Transferase</keyword>
<dbReference type="GO" id="GO:0046417">
    <property type="term" value="P:chorismate metabolic process"/>
    <property type="evidence" value="ECO:0007669"/>
    <property type="project" value="InterPro"/>
</dbReference>
<evidence type="ECO:0000256" key="2">
    <source>
        <dbReference type="ARBA" id="ARBA00022679"/>
    </source>
</evidence>
<feature type="domain" description="Chorismate mutase" evidence="3">
    <location>
        <begin position="269"/>
        <end position="360"/>
    </location>
</feature>